<feature type="compositionally biased region" description="Low complexity" evidence="2">
    <location>
        <begin position="106"/>
        <end position="115"/>
    </location>
</feature>
<keyword evidence="1" id="KW-0862">Zinc</keyword>
<dbReference type="PROSITE" id="PS50158">
    <property type="entry name" value="ZF_CCHC"/>
    <property type="match status" value="1"/>
</dbReference>
<keyword evidence="1" id="KW-0863">Zinc-finger</keyword>
<accession>A0A0B6ZPI0</accession>
<evidence type="ECO:0000256" key="2">
    <source>
        <dbReference type="SAM" id="MobiDB-lite"/>
    </source>
</evidence>
<dbReference type="EMBL" id="HACG01023573">
    <property type="protein sequence ID" value="CEK70438.1"/>
    <property type="molecule type" value="Transcribed_RNA"/>
</dbReference>
<proteinExistence type="predicted"/>
<feature type="region of interest" description="Disordered" evidence="2">
    <location>
        <begin position="1"/>
        <end position="33"/>
    </location>
</feature>
<evidence type="ECO:0000313" key="4">
    <source>
        <dbReference type="EMBL" id="CEK70438.1"/>
    </source>
</evidence>
<evidence type="ECO:0000259" key="3">
    <source>
        <dbReference type="PROSITE" id="PS50158"/>
    </source>
</evidence>
<dbReference type="GO" id="GO:0008270">
    <property type="term" value="F:zinc ion binding"/>
    <property type="evidence" value="ECO:0007669"/>
    <property type="project" value="UniProtKB-KW"/>
</dbReference>
<feature type="compositionally biased region" description="Basic and acidic residues" evidence="2">
    <location>
        <begin position="137"/>
        <end position="154"/>
    </location>
</feature>
<feature type="domain" description="CCHC-type" evidence="3">
    <location>
        <begin position="47"/>
        <end position="60"/>
    </location>
</feature>
<dbReference type="GO" id="GO:0043489">
    <property type="term" value="P:RNA stabilization"/>
    <property type="evidence" value="ECO:0007669"/>
    <property type="project" value="TreeGrafter"/>
</dbReference>
<dbReference type="AlphaFoldDB" id="A0A0B6ZPI0"/>
<sequence>MKVVNQSTGRDLDPNNIQSSQDDRKRRQWNSRGSRRIELGAELNTTCRRCGGHGHMAMDCYSARGDNQYDMIPEMSESAADDDRSSRRHRKKEHKRKRETRKRQSSSDSDNSNDSGSEDDHKKKSARDAGASYSGGKIDKYKHNSDSDDSDPRKKPARAASGSYSGSKIDKYKRQVRVTTAIKERNL</sequence>
<protein>
    <recommendedName>
        <fullName evidence="3">CCHC-type domain-containing protein</fullName>
    </recommendedName>
</protein>
<evidence type="ECO:0000256" key="1">
    <source>
        <dbReference type="PROSITE-ProRule" id="PRU00047"/>
    </source>
</evidence>
<dbReference type="PANTHER" id="PTHR15838">
    <property type="entry name" value="NUCLEOLAR PROTEIN OF 40 KDA"/>
    <property type="match status" value="1"/>
</dbReference>
<gene>
    <name evidence="4" type="primary">ORF74144</name>
</gene>
<dbReference type="GO" id="GO:0003723">
    <property type="term" value="F:RNA binding"/>
    <property type="evidence" value="ECO:0007669"/>
    <property type="project" value="TreeGrafter"/>
</dbReference>
<dbReference type="SUPFAM" id="SSF57756">
    <property type="entry name" value="Retrovirus zinc finger-like domains"/>
    <property type="match status" value="1"/>
</dbReference>
<dbReference type="InterPro" id="IPR001878">
    <property type="entry name" value="Znf_CCHC"/>
</dbReference>
<reference evidence="4" key="1">
    <citation type="submission" date="2014-12" db="EMBL/GenBank/DDBJ databases">
        <title>Insight into the proteome of Arion vulgaris.</title>
        <authorList>
            <person name="Aradska J."/>
            <person name="Bulat T."/>
            <person name="Smidak R."/>
            <person name="Sarate P."/>
            <person name="Gangsoo J."/>
            <person name="Sialana F."/>
            <person name="Bilban M."/>
            <person name="Lubec G."/>
        </authorList>
    </citation>
    <scope>NUCLEOTIDE SEQUENCE</scope>
    <source>
        <tissue evidence="4">Skin</tissue>
    </source>
</reference>
<dbReference type="InterPro" id="IPR036875">
    <property type="entry name" value="Znf_CCHC_sf"/>
</dbReference>
<feature type="compositionally biased region" description="Basic residues" evidence="2">
    <location>
        <begin position="86"/>
        <end position="104"/>
    </location>
</feature>
<dbReference type="PANTHER" id="PTHR15838:SF1">
    <property type="entry name" value="ZINC FINGER CCHC DOMAIN-CONTAINING PROTEIN 17"/>
    <property type="match status" value="1"/>
</dbReference>
<organism evidence="4">
    <name type="scientific">Arion vulgaris</name>
    <dbReference type="NCBI Taxonomy" id="1028688"/>
    <lineage>
        <taxon>Eukaryota</taxon>
        <taxon>Metazoa</taxon>
        <taxon>Spiralia</taxon>
        <taxon>Lophotrochozoa</taxon>
        <taxon>Mollusca</taxon>
        <taxon>Gastropoda</taxon>
        <taxon>Heterobranchia</taxon>
        <taxon>Euthyneura</taxon>
        <taxon>Panpulmonata</taxon>
        <taxon>Eupulmonata</taxon>
        <taxon>Stylommatophora</taxon>
        <taxon>Helicina</taxon>
        <taxon>Arionoidea</taxon>
        <taxon>Arionidae</taxon>
        <taxon>Arion</taxon>
    </lineage>
</organism>
<keyword evidence="1" id="KW-0479">Metal-binding</keyword>
<feature type="compositionally biased region" description="Polar residues" evidence="2">
    <location>
        <begin position="1"/>
        <end position="20"/>
    </location>
</feature>
<name>A0A0B6ZPI0_9EUPU</name>
<feature type="region of interest" description="Disordered" evidence="2">
    <location>
        <begin position="76"/>
        <end position="187"/>
    </location>
</feature>